<dbReference type="CDD" id="cd00075">
    <property type="entry name" value="HATPase"/>
    <property type="match status" value="1"/>
</dbReference>
<comment type="catalytic activity">
    <reaction evidence="1">
        <text>ATP + protein L-histidine = ADP + protein N-phospho-L-histidine.</text>
        <dbReference type="EC" id="2.7.13.3"/>
    </reaction>
</comment>
<keyword evidence="10 11" id="KW-0472">Membrane</keyword>
<feature type="domain" description="HAMP" evidence="13">
    <location>
        <begin position="174"/>
        <end position="228"/>
    </location>
</feature>
<reference evidence="14" key="2">
    <citation type="submission" date="2021-04" db="EMBL/GenBank/DDBJ databases">
        <authorList>
            <person name="Gilroy R."/>
        </authorList>
    </citation>
    <scope>NUCLEOTIDE SEQUENCE</scope>
    <source>
        <strain evidence="14">ChiHjej12B11-1927</strain>
    </source>
</reference>
<dbReference type="InterPro" id="IPR036097">
    <property type="entry name" value="HisK_dim/P_sf"/>
</dbReference>
<dbReference type="GO" id="GO:0005886">
    <property type="term" value="C:plasma membrane"/>
    <property type="evidence" value="ECO:0007669"/>
    <property type="project" value="TreeGrafter"/>
</dbReference>
<dbReference type="SUPFAM" id="SSF55874">
    <property type="entry name" value="ATPase domain of HSP90 chaperone/DNA topoisomerase II/histidine kinase"/>
    <property type="match status" value="1"/>
</dbReference>
<keyword evidence="4" id="KW-0597">Phosphoprotein</keyword>
<reference evidence="14" key="1">
    <citation type="journal article" date="2021" name="PeerJ">
        <title>Extensive microbial diversity within the chicken gut microbiome revealed by metagenomics and culture.</title>
        <authorList>
            <person name="Gilroy R."/>
            <person name="Ravi A."/>
            <person name="Getino M."/>
            <person name="Pursley I."/>
            <person name="Horton D.L."/>
            <person name="Alikhan N.F."/>
            <person name="Baker D."/>
            <person name="Gharbi K."/>
            <person name="Hall N."/>
            <person name="Watson M."/>
            <person name="Adriaenssens E.M."/>
            <person name="Foster-Nyarko E."/>
            <person name="Jarju S."/>
            <person name="Secka A."/>
            <person name="Antonio M."/>
            <person name="Oren A."/>
            <person name="Chaudhuri R.R."/>
            <person name="La Ragione R."/>
            <person name="Hildebrand F."/>
            <person name="Pallen M.J."/>
        </authorList>
    </citation>
    <scope>NUCLEOTIDE SEQUENCE</scope>
    <source>
        <strain evidence="14">ChiHjej12B11-1927</strain>
    </source>
</reference>
<dbReference type="Gene3D" id="1.10.287.130">
    <property type="match status" value="1"/>
</dbReference>
<evidence type="ECO:0000256" key="5">
    <source>
        <dbReference type="ARBA" id="ARBA00022679"/>
    </source>
</evidence>
<dbReference type="SUPFAM" id="SSF158472">
    <property type="entry name" value="HAMP domain-like"/>
    <property type="match status" value="1"/>
</dbReference>
<dbReference type="GO" id="GO:0000155">
    <property type="term" value="F:phosphorelay sensor kinase activity"/>
    <property type="evidence" value="ECO:0007669"/>
    <property type="project" value="InterPro"/>
</dbReference>
<dbReference type="FunFam" id="1.10.287.130:FF:000001">
    <property type="entry name" value="Two-component sensor histidine kinase"/>
    <property type="match status" value="1"/>
</dbReference>
<dbReference type="SMART" id="SM00387">
    <property type="entry name" value="HATPase_c"/>
    <property type="match status" value="1"/>
</dbReference>
<dbReference type="PANTHER" id="PTHR45436:SF5">
    <property type="entry name" value="SENSOR HISTIDINE KINASE TRCS"/>
    <property type="match status" value="1"/>
</dbReference>
<evidence type="ECO:0000256" key="9">
    <source>
        <dbReference type="ARBA" id="ARBA00023012"/>
    </source>
</evidence>
<keyword evidence="5" id="KW-0808">Transferase</keyword>
<dbReference type="AlphaFoldDB" id="A0A9D1VKZ5"/>
<organism evidence="14 15">
    <name type="scientific">Candidatus Blautia pullistercoris</name>
    <dbReference type="NCBI Taxonomy" id="2838499"/>
    <lineage>
        <taxon>Bacteria</taxon>
        <taxon>Bacillati</taxon>
        <taxon>Bacillota</taxon>
        <taxon>Clostridia</taxon>
        <taxon>Lachnospirales</taxon>
        <taxon>Lachnospiraceae</taxon>
        <taxon>Blautia</taxon>
    </lineage>
</organism>
<dbReference type="Gene3D" id="6.10.340.10">
    <property type="match status" value="1"/>
</dbReference>
<keyword evidence="8 11" id="KW-1133">Transmembrane helix</keyword>
<dbReference type="SMART" id="SM00388">
    <property type="entry name" value="HisKA"/>
    <property type="match status" value="1"/>
</dbReference>
<evidence type="ECO:0000256" key="2">
    <source>
        <dbReference type="ARBA" id="ARBA00004370"/>
    </source>
</evidence>
<evidence type="ECO:0000259" key="12">
    <source>
        <dbReference type="PROSITE" id="PS50109"/>
    </source>
</evidence>
<dbReference type="InterPro" id="IPR003660">
    <property type="entry name" value="HAMP_dom"/>
</dbReference>
<evidence type="ECO:0000313" key="15">
    <source>
        <dbReference type="Proteomes" id="UP000824230"/>
    </source>
</evidence>
<dbReference type="InterPro" id="IPR005467">
    <property type="entry name" value="His_kinase_dom"/>
</dbReference>
<dbReference type="Gene3D" id="3.30.565.10">
    <property type="entry name" value="Histidine kinase-like ATPase, C-terminal domain"/>
    <property type="match status" value="1"/>
</dbReference>
<dbReference type="CDD" id="cd00082">
    <property type="entry name" value="HisKA"/>
    <property type="match status" value="1"/>
</dbReference>
<evidence type="ECO:0000256" key="4">
    <source>
        <dbReference type="ARBA" id="ARBA00022553"/>
    </source>
</evidence>
<evidence type="ECO:0000259" key="13">
    <source>
        <dbReference type="PROSITE" id="PS50885"/>
    </source>
</evidence>
<gene>
    <name evidence="14" type="ORF">H9738_04835</name>
</gene>
<keyword evidence="7 14" id="KW-0418">Kinase</keyword>
<dbReference type="Proteomes" id="UP000824230">
    <property type="component" value="Unassembled WGS sequence"/>
</dbReference>
<dbReference type="FunFam" id="3.30.565.10:FF:000006">
    <property type="entry name" value="Sensor histidine kinase WalK"/>
    <property type="match status" value="1"/>
</dbReference>
<dbReference type="CDD" id="cd06225">
    <property type="entry name" value="HAMP"/>
    <property type="match status" value="1"/>
</dbReference>
<dbReference type="PRINTS" id="PR00344">
    <property type="entry name" value="BCTRLSENSOR"/>
</dbReference>
<dbReference type="Pfam" id="PF00512">
    <property type="entry name" value="HisKA"/>
    <property type="match status" value="1"/>
</dbReference>
<dbReference type="InterPro" id="IPR036890">
    <property type="entry name" value="HATPase_C_sf"/>
</dbReference>
<name>A0A9D1VKZ5_9FIRM</name>
<dbReference type="PANTHER" id="PTHR45436">
    <property type="entry name" value="SENSOR HISTIDINE KINASE YKOH"/>
    <property type="match status" value="1"/>
</dbReference>
<dbReference type="EC" id="2.7.13.3" evidence="3"/>
<protein>
    <recommendedName>
        <fullName evidence="3">histidine kinase</fullName>
        <ecNumber evidence="3">2.7.13.3</ecNumber>
    </recommendedName>
</protein>
<dbReference type="EMBL" id="DXFG01000092">
    <property type="protein sequence ID" value="HIX37182.1"/>
    <property type="molecule type" value="Genomic_DNA"/>
</dbReference>
<dbReference type="Pfam" id="PF00672">
    <property type="entry name" value="HAMP"/>
    <property type="match status" value="1"/>
</dbReference>
<sequence>MKRWSLKVKLTVLYTFFMTLVTCLALGILFSLSNQELLSSVQSDLRRQVEESLEEVEAEDGWLEVDSDFYDLEDSVYLSLYSESGEFLYGRLPYGYDSSPQFREGQIQTIRNNQEEWYIYDISHRIKGYGTVYFRGITSVTRAENSMAITIRFAAILLPLLVVLTGIVGYRFTRRTLLPVAKITETVKKIRRDEDLSQRVGLEKGKDEIYQLSQTFDEMLAELERAFKREQQFTSDVSHELRTPVTVILAQCEAMLQDPETAQKQKEQIEIIEKKARSMARMISQLLMLSRADQGRQQVQKEWLNLSELTQMAAEEQELLAEEQDIRILTDIQPEIYAQADESLYIRMLDNLISNAVSYGKKGGYVKIFLYEEGNMVKGAVEDNGIGIPGESLEKIWERFYRVDISRTDQEHSGLGLSMVKWIVQVHGGEINVESQEGKGSRFVFQIPKGEK</sequence>
<evidence type="ECO:0000313" key="14">
    <source>
        <dbReference type="EMBL" id="HIX37182.1"/>
    </source>
</evidence>
<comment type="subcellular location">
    <subcellularLocation>
        <location evidence="2">Membrane</location>
    </subcellularLocation>
</comment>
<proteinExistence type="predicted"/>
<evidence type="ECO:0000256" key="8">
    <source>
        <dbReference type="ARBA" id="ARBA00022989"/>
    </source>
</evidence>
<dbReference type="InterPro" id="IPR050428">
    <property type="entry name" value="TCS_sensor_his_kinase"/>
</dbReference>
<keyword evidence="6 11" id="KW-0812">Transmembrane</keyword>
<evidence type="ECO:0000256" key="1">
    <source>
        <dbReference type="ARBA" id="ARBA00000085"/>
    </source>
</evidence>
<dbReference type="PROSITE" id="PS50885">
    <property type="entry name" value="HAMP"/>
    <property type="match status" value="1"/>
</dbReference>
<feature type="transmembrane region" description="Helical" evidence="11">
    <location>
        <begin position="12"/>
        <end position="32"/>
    </location>
</feature>
<feature type="transmembrane region" description="Helical" evidence="11">
    <location>
        <begin position="149"/>
        <end position="172"/>
    </location>
</feature>
<dbReference type="Pfam" id="PF02518">
    <property type="entry name" value="HATPase_c"/>
    <property type="match status" value="1"/>
</dbReference>
<dbReference type="InterPro" id="IPR003594">
    <property type="entry name" value="HATPase_dom"/>
</dbReference>
<evidence type="ECO:0000256" key="7">
    <source>
        <dbReference type="ARBA" id="ARBA00022777"/>
    </source>
</evidence>
<accession>A0A9D1VKZ5</accession>
<evidence type="ECO:0000256" key="10">
    <source>
        <dbReference type="ARBA" id="ARBA00023136"/>
    </source>
</evidence>
<dbReference type="InterPro" id="IPR003661">
    <property type="entry name" value="HisK_dim/P_dom"/>
</dbReference>
<comment type="caution">
    <text evidence="14">The sequence shown here is derived from an EMBL/GenBank/DDBJ whole genome shotgun (WGS) entry which is preliminary data.</text>
</comment>
<evidence type="ECO:0000256" key="3">
    <source>
        <dbReference type="ARBA" id="ARBA00012438"/>
    </source>
</evidence>
<feature type="domain" description="Histidine kinase" evidence="12">
    <location>
        <begin position="236"/>
        <end position="451"/>
    </location>
</feature>
<dbReference type="SUPFAM" id="SSF47384">
    <property type="entry name" value="Homodimeric domain of signal transducing histidine kinase"/>
    <property type="match status" value="1"/>
</dbReference>
<evidence type="ECO:0000256" key="6">
    <source>
        <dbReference type="ARBA" id="ARBA00022692"/>
    </source>
</evidence>
<evidence type="ECO:0000256" key="11">
    <source>
        <dbReference type="SAM" id="Phobius"/>
    </source>
</evidence>
<dbReference type="SMART" id="SM00304">
    <property type="entry name" value="HAMP"/>
    <property type="match status" value="1"/>
</dbReference>
<dbReference type="PROSITE" id="PS50109">
    <property type="entry name" value="HIS_KIN"/>
    <property type="match status" value="1"/>
</dbReference>
<dbReference type="InterPro" id="IPR004358">
    <property type="entry name" value="Sig_transdc_His_kin-like_C"/>
</dbReference>
<keyword evidence="9" id="KW-0902">Two-component regulatory system</keyword>